<dbReference type="AlphaFoldDB" id="A0ABD3EAC7"/>
<protein>
    <recommendedName>
        <fullName evidence="4">F-box domain-containing protein</fullName>
    </recommendedName>
</protein>
<evidence type="ECO:0000313" key="3">
    <source>
        <dbReference type="Proteomes" id="UP001632038"/>
    </source>
</evidence>
<reference evidence="2" key="2">
    <citation type="submission" date="2024-11" db="EMBL/GenBank/DDBJ databases">
        <authorList>
            <person name="Burger M."/>
            <person name="Chory J."/>
        </authorList>
    </citation>
    <scope>NUCLEOTIDE SEQUENCE</scope>
    <source>
        <strain evidence="2">Tecolote</strain>
        <tissue evidence="2">Flower</tissue>
    </source>
</reference>
<dbReference type="Proteomes" id="UP001632038">
    <property type="component" value="Unassembled WGS sequence"/>
</dbReference>
<comment type="caution">
    <text evidence="2">The sequence shown here is derived from an EMBL/GenBank/DDBJ whole genome shotgun (WGS) entry which is preliminary data.</text>
</comment>
<proteinExistence type="predicted"/>
<reference evidence="3" key="1">
    <citation type="journal article" date="2024" name="IScience">
        <title>Strigolactones Initiate the Formation of Haustorium-like Structures in Castilleja.</title>
        <authorList>
            <person name="Buerger M."/>
            <person name="Peterson D."/>
            <person name="Chory J."/>
        </authorList>
    </citation>
    <scope>NUCLEOTIDE SEQUENCE [LARGE SCALE GENOMIC DNA]</scope>
</reference>
<dbReference type="EMBL" id="JAVIJP010000006">
    <property type="protein sequence ID" value="KAL3651398.1"/>
    <property type="molecule type" value="Genomic_DNA"/>
</dbReference>
<dbReference type="EMBL" id="JAVIJP010000006">
    <property type="protein sequence ID" value="KAL3651395.1"/>
    <property type="molecule type" value="Genomic_DNA"/>
</dbReference>
<accession>A0ABD3EAC7</accession>
<evidence type="ECO:0008006" key="4">
    <source>
        <dbReference type="Google" id="ProtNLM"/>
    </source>
</evidence>
<name>A0ABD3EAC7_9LAMI</name>
<gene>
    <name evidence="1" type="ORF">CASFOL_004397</name>
    <name evidence="2" type="ORF">CASFOL_004400</name>
</gene>
<evidence type="ECO:0000313" key="1">
    <source>
        <dbReference type="EMBL" id="KAL3651395.1"/>
    </source>
</evidence>
<sequence>MKNPKLIDSANGVSQLPEAIIQHIQSLLTLKQAAQTSTVSKSSISTSAALDATTKATVTREAFFNPQRRRFKGMKIRT</sequence>
<evidence type="ECO:0000313" key="2">
    <source>
        <dbReference type="EMBL" id="KAL3651398.1"/>
    </source>
</evidence>
<keyword evidence="3" id="KW-1185">Reference proteome</keyword>
<organism evidence="2 3">
    <name type="scientific">Castilleja foliolosa</name>
    <dbReference type="NCBI Taxonomy" id="1961234"/>
    <lineage>
        <taxon>Eukaryota</taxon>
        <taxon>Viridiplantae</taxon>
        <taxon>Streptophyta</taxon>
        <taxon>Embryophyta</taxon>
        <taxon>Tracheophyta</taxon>
        <taxon>Spermatophyta</taxon>
        <taxon>Magnoliopsida</taxon>
        <taxon>eudicotyledons</taxon>
        <taxon>Gunneridae</taxon>
        <taxon>Pentapetalae</taxon>
        <taxon>asterids</taxon>
        <taxon>lamiids</taxon>
        <taxon>Lamiales</taxon>
        <taxon>Orobanchaceae</taxon>
        <taxon>Pedicularideae</taxon>
        <taxon>Castillejinae</taxon>
        <taxon>Castilleja</taxon>
    </lineage>
</organism>